<dbReference type="PANTHER" id="PTHR47738:SF3">
    <property type="entry name" value="PHOSPHOTRANSFERASE SYSTEM MANNITOL_FRUCTOSE-SPECIFIC IIA DOMAIN CONTAINING PROTEIN"/>
    <property type="match status" value="1"/>
</dbReference>
<dbReference type="PANTHER" id="PTHR47738">
    <property type="entry name" value="PTS SYSTEM FRUCTOSE-LIKE EIIA COMPONENT-RELATED"/>
    <property type="match status" value="1"/>
</dbReference>
<dbReference type="RefSeq" id="WP_034322304.1">
    <property type="nucleotide sequence ID" value="NZ_JAVIKA010000002.1"/>
</dbReference>
<protein>
    <submittedName>
        <fullName evidence="2">PTS lichenan transporter subunit IIC</fullName>
    </submittedName>
</protein>
<dbReference type="Pfam" id="PF00359">
    <property type="entry name" value="PTS_EIIA_2"/>
    <property type="match status" value="1"/>
</dbReference>
<organism evidence="2 3">
    <name type="scientific">Bacillus zhangzhouensis</name>
    <dbReference type="NCBI Taxonomy" id="1178540"/>
    <lineage>
        <taxon>Bacteria</taxon>
        <taxon>Bacillati</taxon>
        <taxon>Bacillota</taxon>
        <taxon>Bacilli</taxon>
        <taxon>Bacillales</taxon>
        <taxon>Bacillaceae</taxon>
        <taxon>Bacillus</taxon>
    </lineage>
</organism>
<evidence type="ECO:0000313" key="2">
    <source>
        <dbReference type="EMBL" id="KEP26169.1"/>
    </source>
</evidence>
<dbReference type="InterPro" id="IPR016152">
    <property type="entry name" value="PTrfase/Anion_transptr"/>
</dbReference>
<keyword evidence="3" id="KW-1185">Reference proteome</keyword>
<proteinExistence type="predicted"/>
<dbReference type="SUPFAM" id="SSF55804">
    <property type="entry name" value="Phoshotransferase/anion transport protein"/>
    <property type="match status" value="1"/>
</dbReference>
<dbReference type="PROSITE" id="PS51094">
    <property type="entry name" value="PTS_EIIA_TYPE_2"/>
    <property type="match status" value="1"/>
</dbReference>
<gene>
    <name evidence="2" type="ORF">BA70_03920</name>
</gene>
<dbReference type="AlphaFoldDB" id="A0A081LA93"/>
<dbReference type="InterPro" id="IPR002178">
    <property type="entry name" value="PTS_EIIA_type-2_dom"/>
</dbReference>
<accession>A0A081LA93</accession>
<dbReference type="OrthoDB" id="370976at2"/>
<dbReference type="eggNOG" id="COG1762">
    <property type="taxonomic scope" value="Bacteria"/>
</dbReference>
<dbReference type="Gene3D" id="3.40.930.10">
    <property type="entry name" value="Mannitol-specific EII, Chain A"/>
    <property type="match status" value="1"/>
</dbReference>
<sequence>MNNLFELDKELIELQYEASSREEVTAYLAERLEAGGYIKSSFLPAVLEREKTYPTGLPLATFGVAIPHTDPEHVNKPAISVATLKEPVIFHKMGSPDETVQAKIVFVLAISEPSKQLVMLEKLMTLFRKEDVMNKLSHMTSYEEAVDVLQQELNQ</sequence>
<reference evidence="2 3" key="1">
    <citation type="submission" date="2012-09" db="EMBL/GenBank/DDBJ databases">
        <title>Genome Sequence of Bacillus sp. DW5-4.</title>
        <authorList>
            <person name="Lai Q."/>
            <person name="Liu Y."/>
            <person name="Shao Z."/>
        </authorList>
    </citation>
    <scope>NUCLEOTIDE SEQUENCE [LARGE SCALE GENOMIC DNA]</scope>
    <source>
        <strain evidence="2 3">DW5-4</strain>
    </source>
</reference>
<name>A0A081LA93_9BACI</name>
<dbReference type="CDD" id="cd00211">
    <property type="entry name" value="PTS_IIA_fru"/>
    <property type="match status" value="1"/>
</dbReference>
<dbReference type="InterPro" id="IPR051541">
    <property type="entry name" value="PTS_SugarTrans_NitroReg"/>
</dbReference>
<evidence type="ECO:0000259" key="1">
    <source>
        <dbReference type="PROSITE" id="PS51094"/>
    </source>
</evidence>
<comment type="caution">
    <text evidence="2">The sequence shown here is derived from an EMBL/GenBank/DDBJ whole genome shotgun (WGS) entry which is preliminary data.</text>
</comment>
<dbReference type="Proteomes" id="UP000028091">
    <property type="component" value="Unassembled WGS sequence"/>
</dbReference>
<evidence type="ECO:0000313" key="3">
    <source>
        <dbReference type="Proteomes" id="UP000028091"/>
    </source>
</evidence>
<feature type="domain" description="PTS EIIA type-2" evidence="1">
    <location>
        <begin position="5"/>
        <end position="152"/>
    </location>
</feature>
<dbReference type="EMBL" id="JOTP01000012">
    <property type="protein sequence ID" value="KEP26169.1"/>
    <property type="molecule type" value="Genomic_DNA"/>
</dbReference>